<organism evidence="1 2">
    <name type="scientific">Phaseolus coccineus</name>
    <name type="common">Scarlet runner bean</name>
    <name type="synonym">Phaseolus multiflorus</name>
    <dbReference type="NCBI Taxonomy" id="3886"/>
    <lineage>
        <taxon>Eukaryota</taxon>
        <taxon>Viridiplantae</taxon>
        <taxon>Streptophyta</taxon>
        <taxon>Embryophyta</taxon>
        <taxon>Tracheophyta</taxon>
        <taxon>Spermatophyta</taxon>
        <taxon>Magnoliopsida</taxon>
        <taxon>eudicotyledons</taxon>
        <taxon>Gunneridae</taxon>
        <taxon>Pentapetalae</taxon>
        <taxon>rosids</taxon>
        <taxon>fabids</taxon>
        <taxon>Fabales</taxon>
        <taxon>Fabaceae</taxon>
        <taxon>Papilionoideae</taxon>
        <taxon>50 kb inversion clade</taxon>
        <taxon>NPAAA clade</taxon>
        <taxon>indigoferoid/millettioid clade</taxon>
        <taxon>Phaseoleae</taxon>
        <taxon>Phaseolus</taxon>
    </lineage>
</organism>
<gene>
    <name evidence="1" type="ORF">VNO80_06560</name>
</gene>
<evidence type="ECO:0000313" key="2">
    <source>
        <dbReference type="Proteomes" id="UP001374584"/>
    </source>
</evidence>
<keyword evidence="2" id="KW-1185">Reference proteome</keyword>
<protein>
    <submittedName>
        <fullName evidence="1">Uncharacterized protein</fullName>
    </submittedName>
</protein>
<accession>A0AAN9NLW1</accession>
<dbReference type="Proteomes" id="UP001374584">
    <property type="component" value="Unassembled WGS sequence"/>
</dbReference>
<proteinExistence type="predicted"/>
<sequence>MYIHLKRNAARESCPVANKLKCILVMSCATVEGKKLLSRMLQCRSKKATLINSGYQGKPVVAATDTEHITVSIDAVVTFTGRATVETQEDEFC</sequence>
<comment type="caution">
    <text evidence="1">The sequence shown here is derived from an EMBL/GenBank/DDBJ whole genome shotgun (WGS) entry which is preliminary data.</text>
</comment>
<evidence type="ECO:0000313" key="1">
    <source>
        <dbReference type="EMBL" id="KAK7373162.1"/>
    </source>
</evidence>
<dbReference type="EMBL" id="JAYMYR010000003">
    <property type="protein sequence ID" value="KAK7373162.1"/>
    <property type="molecule type" value="Genomic_DNA"/>
</dbReference>
<name>A0AAN9NLW1_PHACN</name>
<dbReference type="AlphaFoldDB" id="A0AAN9NLW1"/>
<reference evidence="1 2" key="1">
    <citation type="submission" date="2024-01" db="EMBL/GenBank/DDBJ databases">
        <title>The genomes of 5 underutilized Papilionoideae crops provide insights into root nodulation and disease resistanc.</title>
        <authorList>
            <person name="Jiang F."/>
        </authorList>
    </citation>
    <scope>NUCLEOTIDE SEQUENCE [LARGE SCALE GENOMIC DNA]</scope>
    <source>
        <strain evidence="1">JINMINGXINNONG_FW02</strain>
        <tissue evidence="1">Leaves</tissue>
    </source>
</reference>